<evidence type="ECO:0000313" key="2">
    <source>
        <dbReference type="EMBL" id="MBG0780480.1"/>
    </source>
</evidence>
<dbReference type="AlphaFoldDB" id="A0A931G9K2"/>
<dbReference type="InterPro" id="IPR000073">
    <property type="entry name" value="AB_hydrolase_1"/>
</dbReference>
<dbReference type="PANTHER" id="PTHR43689">
    <property type="entry name" value="HYDROLASE"/>
    <property type="match status" value="1"/>
</dbReference>
<proteinExistence type="predicted"/>
<dbReference type="Gene3D" id="3.40.50.1820">
    <property type="entry name" value="alpha/beta hydrolase"/>
    <property type="match status" value="1"/>
</dbReference>
<reference evidence="2" key="1">
    <citation type="submission" date="2020-07" db="EMBL/GenBank/DDBJ databases">
        <title>Severe corrosion of carbon steel in oil field produced water can be linked to methanogenic archaea containing a special type of NiFe hydrogenase.</title>
        <authorList>
            <person name="Lahme S."/>
            <person name="Mand J."/>
            <person name="Longwell J."/>
            <person name="Smith R."/>
            <person name="Enning D."/>
        </authorList>
    </citation>
    <scope>NUCLEOTIDE SEQUENCE</scope>
    <source>
        <strain evidence="2">MIC098Bin6</strain>
    </source>
</reference>
<dbReference type="InterPro" id="IPR029058">
    <property type="entry name" value="AB_hydrolase_fold"/>
</dbReference>
<name>A0A931G9K2_9BACT</name>
<evidence type="ECO:0000313" key="3">
    <source>
        <dbReference type="Proteomes" id="UP000706172"/>
    </source>
</evidence>
<dbReference type="GO" id="GO:0016787">
    <property type="term" value="F:hydrolase activity"/>
    <property type="evidence" value="ECO:0007669"/>
    <property type="project" value="UniProtKB-KW"/>
</dbReference>
<dbReference type="PANTHER" id="PTHR43689:SF8">
    <property type="entry name" value="ALPHA_BETA-HYDROLASES SUPERFAMILY PROTEIN"/>
    <property type="match status" value="1"/>
</dbReference>
<comment type="caution">
    <text evidence="2">The sequence shown here is derived from an EMBL/GenBank/DDBJ whole genome shotgun (WGS) entry which is preliminary data.</text>
</comment>
<dbReference type="Proteomes" id="UP000706172">
    <property type="component" value="Unassembled WGS sequence"/>
</dbReference>
<protein>
    <submittedName>
        <fullName evidence="2">Alpha/beta hydrolase</fullName>
    </submittedName>
</protein>
<keyword evidence="2" id="KW-0378">Hydrolase</keyword>
<dbReference type="Pfam" id="PF12697">
    <property type="entry name" value="Abhydrolase_6"/>
    <property type="match status" value="1"/>
</dbReference>
<organism evidence="2 3">
    <name type="scientific">Desulfotignum balticum</name>
    <dbReference type="NCBI Taxonomy" id="115781"/>
    <lineage>
        <taxon>Bacteria</taxon>
        <taxon>Pseudomonadati</taxon>
        <taxon>Thermodesulfobacteriota</taxon>
        <taxon>Desulfobacteria</taxon>
        <taxon>Desulfobacterales</taxon>
        <taxon>Desulfobacteraceae</taxon>
        <taxon>Desulfotignum</taxon>
    </lineage>
</organism>
<evidence type="ECO:0000259" key="1">
    <source>
        <dbReference type="Pfam" id="PF12697"/>
    </source>
</evidence>
<gene>
    <name evidence="2" type="ORF">H0S81_11210</name>
</gene>
<dbReference type="EMBL" id="JACCQK010000749">
    <property type="protein sequence ID" value="MBG0780480.1"/>
    <property type="molecule type" value="Genomic_DNA"/>
</dbReference>
<accession>A0A931G9K2</accession>
<dbReference type="SUPFAM" id="SSF53474">
    <property type="entry name" value="alpha/beta-Hydrolases"/>
    <property type="match status" value="1"/>
</dbReference>
<sequence length="258" mass="28693">MTQFLEVDTTRYEVHWHGCGKKNRPVLVFLHEGLGCVKLWKSFPERLAQQTACDAFVFSRTGYGESDPEPLPWKPNFMHTQALKALPGILAAAGIDTYILIGHSDGGSIALIHAGAPHAAPGLKAVITEAAHVFCEPVTLASIRAAKTAYVSRNLKEKLARYHKANTDNAFWGWNNAWLNPRFAYWDIQKFLPRIQVPVLALQGETDPYGTPAQLTAIRNHITHCDTRLIPDCGHAPHMEQPDLALAQMTDFIKAHLE</sequence>
<feature type="domain" description="AB hydrolase-1" evidence="1">
    <location>
        <begin position="27"/>
        <end position="247"/>
    </location>
</feature>